<organism evidence="4 5">
    <name type="scientific">Shewanella metallivivens</name>
    <dbReference type="NCBI Taxonomy" id="2872342"/>
    <lineage>
        <taxon>Bacteria</taxon>
        <taxon>Pseudomonadati</taxon>
        <taxon>Pseudomonadota</taxon>
        <taxon>Gammaproteobacteria</taxon>
        <taxon>Alteromonadales</taxon>
        <taxon>Shewanellaceae</taxon>
        <taxon>Shewanella</taxon>
    </lineage>
</organism>
<evidence type="ECO:0000256" key="1">
    <source>
        <dbReference type="SAM" id="MobiDB-lite"/>
    </source>
</evidence>
<reference evidence="4 5" key="1">
    <citation type="submission" date="2023-02" db="EMBL/GenBank/DDBJ databases">
        <title>Genome sequence of Shewanella metallivivens ER-Te-42B-Light, sp. nov., enriched from sulfide tube worms (Riftia pachyptila) isolated from Explorer Ridge in the Pacific Ocean.</title>
        <authorList>
            <person name="Maltman C."/>
            <person name="Kuzyk S.B."/>
            <person name="Kyndt J.A."/>
            <person name="Yurkov V."/>
        </authorList>
    </citation>
    <scope>NUCLEOTIDE SEQUENCE [LARGE SCALE GENOMIC DNA]</scope>
    <source>
        <strain evidence="4 5">ER-Te-42B-Light</strain>
    </source>
</reference>
<dbReference type="Pfam" id="PF07603">
    <property type="entry name" value="Lcl_C"/>
    <property type="match status" value="2"/>
</dbReference>
<protein>
    <submittedName>
        <fullName evidence="4">DUF1566 domain-containing protein</fullName>
    </submittedName>
</protein>
<comment type="caution">
    <text evidence="4">The sequence shown here is derived from an EMBL/GenBank/DDBJ whole genome shotgun (WGS) entry which is preliminary data.</text>
</comment>
<evidence type="ECO:0000313" key="5">
    <source>
        <dbReference type="Proteomes" id="UP001213691"/>
    </source>
</evidence>
<evidence type="ECO:0000259" key="3">
    <source>
        <dbReference type="Pfam" id="PF07603"/>
    </source>
</evidence>
<proteinExistence type="predicted"/>
<name>A0ABT5TMK0_9GAMM</name>
<dbReference type="InterPro" id="IPR011460">
    <property type="entry name" value="Lcl_C"/>
</dbReference>
<sequence length="488" mass="53663">MKVQTKLTQVSMLVMLLMMGGCGSSSSDETTDITVTDETSETIEDGDSSTVYSYAIADSAQSICYDNYIKLACPTSSSEDFYGQDGQTVNGSEQSYTTNVTDDGDMTVTDNVSGIIWTQSPEMNNDGEITSDDKLSSSAAASYCEALDYAGQTDWQLPNVKQLYSLMNFQGTDPTSDDLTYLQPFIDWNYFAFAYGSTDNERIIDSQYATTSTFTNGEGTSMMFGVNFADGRIKGYEEEFFNGDKTYFVMCMRGNTSYATNDFIDNGDHTITDNATNLMWAQSDSGADYDETTGTVTESAGFDYTKLDWTDADGNGLIIADDTDLAGAMLWQDAFAYVKAMNAANYLGYSDWRLPNIKELHSLVEYTEKLADTDYAVIGDVFNITTITDENGEADYGLYWSSTTHATDGAYSDDTELNTTYGNAASYVAFGKALGYDSDAGRWVDVHGAGAQRSDPKVWDGEDYSGGYGPQYDSVRIYNYVRLVRDIN</sequence>
<evidence type="ECO:0000256" key="2">
    <source>
        <dbReference type="SAM" id="SignalP"/>
    </source>
</evidence>
<gene>
    <name evidence="4" type="ORF">PQR79_12045</name>
</gene>
<feature type="signal peptide" evidence="2">
    <location>
        <begin position="1"/>
        <end position="27"/>
    </location>
</feature>
<feature type="compositionally biased region" description="Polar residues" evidence="1">
    <location>
        <begin position="83"/>
        <end position="101"/>
    </location>
</feature>
<evidence type="ECO:0000313" key="4">
    <source>
        <dbReference type="EMBL" id="MDD8059828.1"/>
    </source>
</evidence>
<accession>A0ABT5TMK0</accession>
<dbReference type="PROSITE" id="PS51257">
    <property type="entry name" value="PROKAR_LIPOPROTEIN"/>
    <property type="match status" value="1"/>
</dbReference>
<keyword evidence="5" id="KW-1185">Reference proteome</keyword>
<feature type="domain" description="Lcl C-terminal" evidence="3">
    <location>
        <begin position="107"/>
        <end position="252"/>
    </location>
</feature>
<feature type="region of interest" description="Disordered" evidence="1">
    <location>
        <begin position="83"/>
        <end position="104"/>
    </location>
</feature>
<dbReference type="EMBL" id="JAQQPZ010000010">
    <property type="protein sequence ID" value="MDD8059828.1"/>
    <property type="molecule type" value="Genomic_DNA"/>
</dbReference>
<feature type="domain" description="Lcl C-terminal" evidence="3">
    <location>
        <begin position="270"/>
        <end position="412"/>
    </location>
</feature>
<dbReference type="RefSeq" id="WP_238102525.1">
    <property type="nucleotide sequence ID" value="NZ_JAQQPZ010000010.1"/>
</dbReference>
<dbReference type="Proteomes" id="UP001213691">
    <property type="component" value="Unassembled WGS sequence"/>
</dbReference>
<dbReference type="PANTHER" id="PTHR35812">
    <property type="entry name" value="LIPOPROTEIN"/>
    <property type="match status" value="1"/>
</dbReference>
<dbReference type="PANTHER" id="PTHR35812:SF1">
    <property type="entry name" value="LIPOPROTEIN"/>
    <property type="match status" value="1"/>
</dbReference>
<keyword evidence="2" id="KW-0732">Signal</keyword>
<feature type="chain" id="PRO_5046390203" evidence="2">
    <location>
        <begin position="28"/>
        <end position="488"/>
    </location>
</feature>